<evidence type="ECO:0000313" key="1">
    <source>
        <dbReference type="EMBL" id="CAG8559534.1"/>
    </source>
</evidence>
<organism evidence="1 2">
    <name type="scientific">Racocetra persica</name>
    <dbReference type="NCBI Taxonomy" id="160502"/>
    <lineage>
        <taxon>Eukaryota</taxon>
        <taxon>Fungi</taxon>
        <taxon>Fungi incertae sedis</taxon>
        <taxon>Mucoromycota</taxon>
        <taxon>Glomeromycotina</taxon>
        <taxon>Glomeromycetes</taxon>
        <taxon>Diversisporales</taxon>
        <taxon>Gigasporaceae</taxon>
        <taxon>Racocetra</taxon>
    </lineage>
</organism>
<name>A0ACA9M383_9GLOM</name>
<gene>
    <name evidence="1" type="ORF">RPERSI_LOCUS4306</name>
</gene>
<reference evidence="1" key="1">
    <citation type="submission" date="2021-06" db="EMBL/GenBank/DDBJ databases">
        <authorList>
            <person name="Kallberg Y."/>
            <person name="Tangrot J."/>
            <person name="Rosling A."/>
        </authorList>
    </citation>
    <scope>NUCLEOTIDE SEQUENCE</scope>
    <source>
        <strain evidence="1">MA461A</strain>
    </source>
</reference>
<proteinExistence type="predicted"/>
<feature type="non-terminal residue" evidence="1">
    <location>
        <position position="786"/>
    </location>
</feature>
<keyword evidence="2" id="KW-1185">Reference proteome</keyword>
<dbReference type="EMBL" id="CAJVQC010005838">
    <property type="protein sequence ID" value="CAG8559534.1"/>
    <property type="molecule type" value="Genomic_DNA"/>
</dbReference>
<protein>
    <submittedName>
        <fullName evidence="1">31493_t:CDS:1</fullName>
    </submittedName>
</protein>
<sequence>MEELVPDIHLLNKARFENDTKEIAQLLKRLGQQIWQKFIKKNEITLKIADLCLTVYKIYKAANKISKENIITNQEILELKDFLFKEVLKSNNDLTDFFTYIDKLYESLREIQCKQARTIIHQTQEKTRKSEKVDAIKEGFRELNLSLRKLLSDIIHRAIDVLGDNNLDQKNFAVLLLGSWAKGTATPYSDIEFCVLVNDPDPKLKEALRRMVYIMNFIVISLGQTALPFNLFQVENETNGIDFDILMKPGFQFDLGGKTPLGRFDKDYDLIQTPQHIANYIDLNTFDRDPLLVAELIDCQYFFGNKTLYEDYKEMIDKKLHQKETDHSSFHKSVAKVLLLTGTKNLQADLDKYKINVDKVSHEGRLLNIKTEIYRLPDRLIEGLRLIFATPGNILWDKISGLLKSNIINEEGATNLEFMTAIALQSRLFTYITNDSQSEKFSIWDTKMTPNSAEVENFFGIDDIANLVKFYQIAIPLYRFVQTSINTEDKNKINTTETFLDESFVTKATICFRFMLYREAELLLLEAQRSGSKDVYFWLFRLYSHLGKPQLAYEYYEKHIENKPMDVDDLFNLGHLKLSLEDHKGALELFNRIPTKLAINNKAISMECVQAHCNIANIEGLLGNKSSELTHLEKAKEIVECIPEKRDHVMIDFYISFAKWFSSQHKFSLSEQNFQKALEFANNLYNKQAHVKLIDIYQQAAEIAEQFNQLEQAVKYRKLVIQVINTLYVNRTVGRLLESHLNLANTYLIMEKMDDAEKELKHVSSSLYAIEHNFTYDALSFKLSHG</sequence>
<comment type="caution">
    <text evidence="1">The sequence shown here is derived from an EMBL/GenBank/DDBJ whole genome shotgun (WGS) entry which is preliminary data.</text>
</comment>
<evidence type="ECO:0000313" key="2">
    <source>
        <dbReference type="Proteomes" id="UP000789920"/>
    </source>
</evidence>
<accession>A0ACA9M383</accession>
<dbReference type="Proteomes" id="UP000789920">
    <property type="component" value="Unassembled WGS sequence"/>
</dbReference>